<keyword evidence="2" id="KW-1185">Reference proteome</keyword>
<gene>
    <name evidence="1" type="primary">EPHX2</name>
    <name evidence="1" type="ORF">K7432_000237</name>
</gene>
<organism evidence="1 2">
    <name type="scientific">Basidiobolus ranarum</name>
    <dbReference type="NCBI Taxonomy" id="34480"/>
    <lineage>
        <taxon>Eukaryota</taxon>
        <taxon>Fungi</taxon>
        <taxon>Fungi incertae sedis</taxon>
        <taxon>Zoopagomycota</taxon>
        <taxon>Entomophthoromycotina</taxon>
        <taxon>Basidiobolomycetes</taxon>
        <taxon>Basidiobolales</taxon>
        <taxon>Basidiobolaceae</taxon>
        <taxon>Basidiobolus</taxon>
    </lineage>
</organism>
<comment type="caution">
    <text evidence="1">The sequence shown here is derived from an EMBL/GenBank/DDBJ whole genome shotgun (WGS) entry which is preliminary data.</text>
</comment>
<dbReference type="SUPFAM" id="SSF53474">
    <property type="entry name" value="alpha/beta-Hydrolases"/>
    <property type="match status" value="1"/>
</dbReference>
<evidence type="ECO:0000313" key="2">
    <source>
        <dbReference type="Proteomes" id="UP001479436"/>
    </source>
</evidence>
<dbReference type="Gene3D" id="3.40.50.1820">
    <property type="entry name" value="alpha/beta hydrolase"/>
    <property type="match status" value="1"/>
</dbReference>
<dbReference type="EMBL" id="JASJQH010006879">
    <property type="protein sequence ID" value="KAK9729558.1"/>
    <property type="molecule type" value="Genomic_DNA"/>
</dbReference>
<dbReference type="Proteomes" id="UP001479436">
    <property type="component" value="Unassembled WGS sequence"/>
</dbReference>
<keyword evidence="1" id="KW-0378">Hydrolase</keyword>
<dbReference type="GO" id="GO:0016787">
    <property type="term" value="F:hydrolase activity"/>
    <property type="evidence" value="ECO:0007669"/>
    <property type="project" value="UniProtKB-KW"/>
</dbReference>
<sequence length="59" mass="6955">MMVTAGKDKVLLPKLSDHMPQYIPNLKREHIEDSTHWILIEQPDLCNKYIAEFLDSLKF</sequence>
<dbReference type="InterPro" id="IPR029058">
    <property type="entry name" value="AB_hydrolase_fold"/>
</dbReference>
<reference evidence="1 2" key="1">
    <citation type="submission" date="2023-04" db="EMBL/GenBank/DDBJ databases">
        <title>Genome of Basidiobolus ranarum AG-B5.</title>
        <authorList>
            <person name="Stajich J.E."/>
            <person name="Carter-House D."/>
            <person name="Gryganskyi A."/>
        </authorList>
    </citation>
    <scope>NUCLEOTIDE SEQUENCE [LARGE SCALE GENOMIC DNA]</scope>
    <source>
        <strain evidence="1 2">AG-B5</strain>
    </source>
</reference>
<name>A0ABR2WBL4_9FUNG</name>
<protein>
    <submittedName>
        <fullName evidence="1">Bifunctional epoxide hydrolase 2</fullName>
    </submittedName>
</protein>
<accession>A0ABR2WBL4</accession>
<proteinExistence type="predicted"/>
<evidence type="ECO:0000313" key="1">
    <source>
        <dbReference type="EMBL" id="KAK9729558.1"/>
    </source>
</evidence>